<evidence type="ECO:0000256" key="1">
    <source>
        <dbReference type="ARBA" id="ARBA00005721"/>
    </source>
</evidence>
<evidence type="ECO:0000313" key="3">
    <source>
        <dbReference type="EMBL" id="MFD1465585.1"/>
    </source>
</evidence>
<keyword evidence="4" id="KW-1185">Reference proteome</keyword>
<dbReference type="InterPro" id="IPR005531">
    <property type="entry name" value="Asp23"/>
</dbReference>
<gene>
    <name evidence="3" type="ORF">ACFQ4L_05755</name>
</gene>
<accession>A0ABW4DQR4</accession>
<reference evidence="4" key="1">
    <citation type="journal article" date="2019" name="Int. J. Syst. Evol. Microbiol.">
        <title>The Global Catalogue of Microorganisms (GCM) 10K type strain sequencing project: providing services to taxonomists for standard genome sequencing and annotation.</title>
        <authorList>
            <consortium name="The Broad Institute Genomics Platform"/>
            <consortium name="The Broad Institute Genome Sequencing Center for Infectious Disease"/>
            <person name="Wu L."/>
            <person name="Ma J."/>
        </authorList>
    </citation>
    <scope>NUCLEOTIDE SEQUENCE [LARGE SCALE GENOMIC DNA]</scope>
    <source>
        <strain evidence="4">CCM 8951</strain>
    </source>
</reference>
<dbReference type="EMBL" id="JBHTOF010000050">
    <property type="protein sequence ID" value="MFD1465585.1"/>
    <property type="molecule type" value="Genomic_DNA"/>
</dbReference>
<proteinExistence type="inferred from homology"/>
<comment type="similarity">
    <text evidence="1">Belongs to the asp23 family.</text>
</comment>
<evidence type="ECO:0000256" key="2">
    <source>
        <dbReference type="ARBA" id="ARBA00039575"/>
    </source>
</evidence>
<dbReference type="PANTHER" id="PTHR34297:SF3">
    <property type="entry name" value="ALKALINE SHOCK PROTEIN 23"/>
    <property type="match status" value="1"/>
</dbReference>
<comment type="caution">
    <text evidence="3">The sequence shown here is derived from an EMBL/GenBank/DDBJ whole genome shotgun (WGS) entry which is preliminary data.</text>
</comment>
<dbReference type="RefSeq" id="WP_225417382.1">
    <property type="nucleotide sequence ID" value="NZ_JBHTOF010000050.1"/>
</dbReference>
<sequence>MTVSNPETNQNMERTRTTEVEKKLTFEDNVIKKITGITASEVSGIIGMKGNFINELADRITTDTDPTKGIDVDLGDSQVGIKMTVSIEYGANAQKIYQEALRRVRTAVREMTGLELVSFEMNVDDVKTKEELADKNRKQQEQHRQE</sequence>
<dbReference type="Proteomes" id="UP001597244">
    <property type="component" value="Unassembled WGS sequence"/>
</dbReference>
<dbReference type="Pfam" id="PF03780">
    <property type="entry name" value="Asp23"/>
    <property type="match status" value="1"/>
</dbReference>
<name>A0ABW4DQR4_9LACO</name>
<organism evidence="3 4">
    <name type="scientific">Lapidilactobacillus mulanensis</name>
    <dbReference type="NCBI Taxonomy" id="2485999"/>
    <lineage>
        <taxon>Bacteria</taxon>
        <taxon>Bacillati</taxon>
        <taxon>Bacillota</taxon>
        <taxon>Bacilli</taxon>
        <taxon>Lactobacillales</taxon>
        <taxon>Lactobacillaceae</taxon>
        <taxon>Lapidilactobacillus</taxon>
    </lineage>
</organism>
<protein>
    <recommendedName>
        <fullName evidence="2">Stress response regulator gls24 homolog</fullName>
    </recommendedName>
</protein>
<evidence type="ECO:0000313" key="4">
    <source>
        <dbReference type="Proteomes" id="UP001597244"/>
    </source>
</evidence>
<dbReference type="PANTHER" id="PTHR34297">
    <property type="entry name" value="HYPOTHETICAL CYTOSOLIC PROTEIN-RELATED"/>
    <property type="match status" value="1"/>
</dbReference>